<dbReference type="GO" id="GO:0016020">
    <property type="term" value="C:membrane"/>
    <property type="evidence" value="ECO:0007669"/>
    <property type="project" value="UniProtKB-SubCell"/>
</dbReference>
<dbReference type="GeneTree" id="ENSGT00940000157972"/>
<evidence type="ECO:0000256" key="1">
    <source>
        <dbReference type="ARBA" id="ARBA00004141"/>
    </source>
</evidence>
<reference evidence="8" key="1">
    <citation type="submission" date="2015-09" db="EMBL/GenBank/DDBJ databases">
        <authorList>
            <person name="Sai Rama Sridatta P."/>
        </authorList>
    </citation>
    <scope>NUCLEOTIDE SEQUENCE [LARGE SCALE GENOMIC DNA]</scope>
</reference>
<feature type="transmembrane region" description="Helical" evidence="6">
    <location>
        <begin position="103"/>
        <end position="119"/>
    </location>
</feature>
<keyword evidence="5 6" id="KW-0472">Membrane</keyword>
<protein>
    <submittedName>
        <fullName evidence="7">Monocyte to macrophage differentiation associated 2</fullName>
    </submittedName>
</protein>
<feature type="transmembrane region" description="Helical" evidence="6">
    <location>
        <begin position="37"/>
        <end position="55"/>
    </location>
</feature>
<dbReference type="AlphaFoldDB" id="A0A4W6D7I2"/>
<keyword evidence="4 6" id="KW-1133">Transmembrane helix</keyword>
<comment type="similarity">
    <text evidence="2">Belongs to the ADIPOR family.</text>
</comment>
<keyword evidence="8" id="KW-1185">Reference proteome</keyword>
<feature type="transmembrane region" description="Helical" evidence="6">
    <location>
        <begin position="131"/>
        <end position="147"/>
    </location>
</feature>
<evidence type="ECO:0000313" key="8">
    <source>
        <dbReference type="Proteomes" id="UP000314980"/>
    </source>
</evidence>
<comment type="subcellular location">
    <subcellularLocation>
        <location evidence="1">Membrane</location>
        <topology evidence="1">Multi-pass membrane protein</topology>
    </subcellularLocation>
</comment>
<feature type="transmembrane region" description="Helical" evidence="6">
    <location>
        <begin position="61"/>
        <end position="82"/>
    </location>
</feature>
<evidence type="ECO:0000313" key="7">
    <source>
        <dbReference type="Ensembl" id="ENSLCAP00010020893.1"/>
    </source>
</evidence>
<reference evidence="7" key="2">
    <citation type="submission" date="2025-08" db="UniProtKB">
        <authorList>
            <consortium name="Ensembl"/>
        </authorList>
    </citation>
    <scope>IDENTIFICATION</scope>
</reference>
<dbReference type="InterPro" id="IPR004254">
    <property type="entry name" value="AdipoR/HlyIII-related"/>
</dbReference>
<evidence type="ECO:0000256" key="2">
    <source>
        <dbReference type="ARBA" id="ARBA00007018"/>
    </source>
</evidence>
<organism evidence="7 8">
    <name type="scientific">Lates calcarifer</name>
    <name type="common">Barramundi</name>
    <name type="synonym">Holocentrus calcarifer</name>
    <dbReference type="NCBI Taxonomy" id="8187"/>
    <lineage>
        <taxon>Eukaryota</taxon>
        <taxon>Metazoa</taxon>
        <taxon>Chordata</taxon>
        <taxon>Craniata</taxon>
        <taxon>Vertebrata</taxon>
        <taxon>Euteleostomi</taxon>
        <taxon>Actinopterygii</taxon>
        <taxon>Neopterygii</taxon>
        <taxon>Teleostei</taxon>
        <taxon>Neoteleostei</taxon>
        <taxon>Acanthomorphata</taxon>
        <taxon>Carangaria</taxon>
        <taxon>Carangaria incertae sedis</taxon>
        <taxon>Centropomidae</taxon>
        <taxon>Lates</taxon>
    </lineage>
</organism>
<accession>A0A4W6D7I2</accession>
<evidence type="ECO:0000256" key="6">
    <source>
        <dbReference type="SAM" id="Phobius"/>
    </source>
</evidence>
<evidence type="ECO:0000256" key="4">
    <source>
        <dbReference type="ARBA" id="ARBA00022989"/>
    </source>
</evidence>
<feature type="transmembrane region" description="Helical" evidence="6">
    <location>
        <begin position="156"/>
        <end position="174"/>
    </location>
</feature>
<sequence>MDLKKTKFGRFMNCRVPASRRYQPTEYEHAANCATHGLWILPSLVAGSVLYFLSVDQWHRVAAWLYGSGLTGLFVTSTLFHTAAWKISHLRKVEQRFHMCDRMAIYFFIAASYSPWLMLRELGPWACHMRWLIWVMACIGSTYVFFFHERYKLVELMGYVAMGTVPALVILSMVRTNPSCCLSLTLRTKQKLFPVSHCLLQQSSCYNVGDNLKNQTRSLVWFSPLPTNHN</sequence>
<reference evidence="7" key="3">
    <citation type="submission" date="2025-09" db="UniProtKB">
        <authorList>
            <consortium name="Ensembl"/>
        </authorList>
    </citation>
    <scope>IDENTIFICATION</scope>
</reference>
<dbReference type="PANTHER" id="PTHR20855">
    <property type="entry name" value="ADIPOR/PROGESTIN RECEPTOR-RELATED"/>
    <property type="match status" value="1"/>
</dbReference>
<keyword evidence="3 6" id="KW-0812">Transmembrane</keyword>
<evidence type="ECO:0000256" key="5">
    <source>
        <dbReference type="ARBA" id="ARBA00023136"/>
    </source>
</evidence>
<dbReference type="Ensembl" id="ENSLCAT00010021350.1">
    <property type="protein sequence ID" value="ENSLCAP00010020893.1"/>
    <property type="gene ID" value="ENSLCAG00010009861.1"/>
</dbReference>
<dbReference type="Proteomes" id="UP000314980">
    <property type="component" value="Unassembled WGS sequence"/>
</dbReference>
<name>A0A4W6D7I2_LATCA</name>
<gene>
    <name evidence="7" type="primary">MMD2</name>
</gene>
<proteinExistence type="inferred from homology"/>
<dbReference type="Pfam" id="PF03006">
    <property type="entry name" value="HlyIII"/>
    <property type="match status" value="1"/>
</dbReference>
<evidence type="ECO:0000256" key="3">
    <source>
        <dbReference type="ARBA" id="ARBA00022692"/>
    </source>
</evidence>
<dbReference type="PANTHER" id="PTHR20855:SF137">
    <property type="entry name" value="MONOCYTE TO MACROPHAGE DIFFERENTIATION FACTOR 2"/>
    <property type="match status" value="1"/>
</dbReference>